<dbReference type="NCBIfam" id="TIGR02937">
    <property type="entry name" value="sigma70-ECF"/>
    <property type="match status" value="1"/>
</dbReference>
<comment type="caution">
    <text evidence="8">The sequence shown here is derived from an EMBL/GenBank/DDBJ whole genome shotgun (WGS) entry which is preliminary data.</text>
</comment>
<dbReference type="SUPFAM" id="SSF88659">
    <property type="entry name" value="Sigma3 and sigma4 domains of RNA polymerase sigma factors"/>
    <property type="match status" value="1"/>
</dbReference>
<evidence type="ECO:0000256" key="2">
    <source>
        <dbReference type="ARBA" id="ARBA00023015"/>
    </source>
</evidence>
<dbReference type="InterPro" id="IPR014284">
    <property type="entry name" value="RNA_pol_sigma-70_dom"/>
</dbReference>
<dbReference type="PANTHER" id="PTHR43133:SF8">
    <property type="entry name" value="RNA POLYMERASE SIGMA FACTOR HI_1459-RELATED"/>
    <property type="match status" value="1"/>
</dbReference>
<dbReference type="AlphaFoldDB" id="A0A644Y5N0"/>
<feature type="domain" description="RNA polymerase sigma-70 region 2" evidence="6">
    <location>
        <begin position="27"/>
        <end position="95"/>
    </location>
</feature>
<dbReference type="InterPro" id="IPR039425">
    <property type="entry name" value="RNA_pol_sigma-70-like"/>
</dbReference>
<dbReference type="GO" id="GO:0003677">
    <property type="term" value="F:DNA binding"/>
    <property type="evidence" value="ECO:0007669"/>
    <property type="project" value="UniProtKB-KW"/>
</dbReference>
<dbReference type="GO" id="GO:0006352">
    <property type="term" value="P:DNA-templated transcription initiation"/>
    <property type="evidence" value="ECO:0007669"/>
    <property type="project" value="InterPro"/>
</dbReference>
<dbReference type="EMBL" id="VSSQ01004131">
    <property type="protein sequence ID" value="MPM23862.1"/>
    <property type="molecule type" value="Genomic_DNA"/>
</dbReference>
<gene>
    <name evidence="8" type="primary">carQ_3</name>
    <name evidence="8" type="ORF">SDC9_70339</name>
</gene>
<evidence type="ECO:0000313" key="8">
    <source>
        <dbReference type="EMBL" id="MPM23862.1"/>
    </source>
</evidence>
<dbReference type="Gene3D" id="1.10.1740.10">
    <property type="match status" value="1"/>
</dbReference>
<dbReference type="Gene3D" id="1.10.10.10">
    <property type="entry name" value="Winged helix-like DNA-binding domain superfamily/Winged helix DNA-binding domain"/>
    <property type="match status" value="1"/>
</dbReference>
<evidence type="ECO:0000259" key="6">
    <source>
        <dbReference type="Pfam" id="PF04542"/>
    </source>
</evidence>
<protein>
    <submittedName>
        <fullName evidence="8">RNA polymerase sigma factor CarQ</fullName>
    </submittedName>
</protein>
<keyword evidence="3" id="KW-0731">Sigma factor</keyword>
<evidence type="ECO:0000256" key="5">
    <source>
        <dbReference type="ARBA" id="ARBA00023163"/>
    </source>
</evidence>
<evidence type="ECO:0000256" key="1">
    <source>
        <dbReference type="ARBA" id="ARBA00010641"/>
    </source>
</evidence>
<dbReference type="InterPro" id="IPR013324">
    <property type="entry name" value="RNA_pol_sigma_r3/r4-like"/>
</dbReference>
<name>A0A644Y5N0_9ZZZZ</name>
<dbReference type="InterPro" id="IPR036388">
    <property type="entry name" value="WH-like_DNA-bd_sf"/>
</dbReference>
<dbReference type="InterPro" id="IPR013249">
    <property type="entry name" value="RNA_pol_sigma70_r4_t2"/>
</dbReference>
<feature type="domain" description="RNA polymerase sigma factor 70 region 4 type 2" evidence="7">
    <location>
        <begin position="132"/>
        <end position="171"/>
    </location>
</feature>
<dbReference type="GO" id="GO:0016987">
    <property type="term" value="F:sigma factor activity"/>
    <property type="evidence" value="ECO:0007669"/>
    <property type="project" value="UniProtKB-KW"/>
</dbReference>
<dbReference type="InterPro" id="IPR007627">
    <property type="entry name" value="RNA_pol_sigma70_r2"/>
</dbReference>
<dbReference type="PANTHER" id="PTHR43133">
    <property type="entry name" value="RNA POLYMERASE ECF-TYPE SIGMA FACTO"/>
    <property type="match status" value="1"/>
</dbReference>
<keyword evidence="4" id="KW-0238">DNA-binding</keyword>
<dbReference type="CDD" id="cd06171">
    <property type="entry name" value="Sigma70_r4"/>
    <property type="match status" value="1"/>
</dbReference>
<evidence type="ECO:0000259" key="7">
    <source>
        <dbReference type="Pfam" id="PF08281"/>
    </source>
</evidence>
<sequence length="197" mass="23140">MEVLLSMSDEELVVSYAEGNNCAFEVLLSRHKQSLFSYILYMVRNRDLADDIFQDTFIKAIFTIKQGRYTESGKFRAWITRIAHNLMVDYFRQERSENTVSNDEYEFDLFNNSGLCEDNIETTMVKAQVFDDVRKLVECLPESQREVLNMRYYQELSFKEIADKTGVSINTALGRMRYAILNMRKMADDNRMMLSMS</sequence>
<dbReference type="SUPFAM" id="SSF88946">
    <property type="entry name" value="Sigma2 domain of RNA polymerase sigma factors"/>
    <property type="match status" value="1"/>
</dbReference>
<evidence type="ECO:0000256" key="3">
    <source>
        <dbReference type="ARBA" id="ARBA00023082"/>
    </source>
</evidence>
<reference evidence="8" key="1">
    <citation type="submission" date="2019-08" db="EMBL/GenBank/DDBJ databases">
        <authorList>
            <person name="Kucharzyk K."/>
            <person name="Murdoch R.W."/>
            <person name="Higgins S."/>
            <person name="Loffler F."/>
        </authorList>
    </citation>
    <scope>NUCLEOTIDE SEQUENCE</scope>
</reference>
<accession>A0A644Y5N0</accession>
<dbReference type="Pfam" id="PF04542">
    <property type="entry name" value="Sigma70_r2"/>
    <property type="match status" value="1"/>
</dbReference>
<keyword evidence="5" id="KW-0804">Transcription</keyword>
<dbReference type="InterPro" id="IPR013325">
    <property type="entry name" value="RNA_pol_sigma_r2"/>
</dbReference>
<dbReference type="Pfam" id="PF08281">
    <property type="entry name" value="Sigma70_r4_2"/>
    <property type="match status" value="1"/>
</dbReference>
<comment type="similarity">
    <text evidence="1">Belongs to the sigma-70 factor family. ECF subfamily.</text>
</comment>
<keyword evidence="2" id="KW-0805">Transcription regulation</keyword>
<evidence type="ECO:0000256" key="4">
    <source>
        <dbReference type="ARBA" id="ARBA00023125"/>
    </source>
</evidence>
<proteinExistence type="inferred from homology"/>
<organism evidence="8">
    <name type="scientific">bioreactor metagenome</name>
    <dbReference type="NCBI Taxonomy" id="1076179"/>
    <lineage>
        <taxon>unclassified sequences</taxon>
        <taxon>metagenomes</taxon>
        <taxon>ecological metagenomes</taxon>
    </lineage>
</organism>